<feature type="compositionally biased region" description="Acidic residues" evidence="1">
    <location>
        <begin position="148"/>
        <end position="157"/>
    </location>
</feature>
<reference evidence="2 3" key="1">
    <citation type="journal article" date="2014" name="Nat. Genet.">
        <title>Genome sequence of the hot pepper provides insights into the evolution of pungency in Capsicum species.</title>
        <authorList>
            <person name="Kim S."/>
            <person name="Park M."/>
            <person name="Yeom S.I."/>
            <person name="Kim Y.M."/>
            <person name="Lee J.M."/>
            <person name="Lee H.A."/>
            <person name="Seo E."/>
            <person name="Choi J."/>
            <person name="Cheong K."/>
            <person name="Kim K.T."/>
            <person name="Jung K."/>
            <person name="Lee G.W."/>
            <person name="Oh S.K."/>
            <person name="Bae C."/>
            <person name="Kim S.B."/>
            <person name="Lee H.Y."/>
            <person name="Kim S.Y."/>
            <person name="Kim M.S."/>
            <person name="Kang B.C."/>
            <person name="Jo Y.D."/>
            <person name="Yang H.B."/>
            <person name="Jeong H.J."/>
            <person name="Kang W.H."/>
            <person name="Kwon J.K."/>
            <person name="Shin C."/>
            <person name="Lim J.Y."/>
            <person name="Park J.H."/>
            <person name="Huh J.H."/>
            <person name="Kim J.S."/>
            <person name="Kim B.D."/>
            <person name="Cohen O."/>
            <person name="Paran I."/>
            <person name="Suh M.C."/>
            <person name="Lee S.B."/>
            <person name="Kim Y.K."/>
            <person name="Shin Y."/>
            <person name="Noh S.J."/>
            <person name="Park J."/>
            <person name="Seo Y.S."/>
            <person name="Kwon S.Y."/>
            <person name="Kim H.A."/>
            <person name="Park J.M."/>
            <person name="Kim H.J."/>
            <person name="Choi S.B."/>
            <person name="Bosland P.W."/>
            <person name="Reeves G."/>
            <person name="Jo S.H."/>
            <person name="Lee B.W."/>
            <person name="Cho H.T."/>
            <person name="Choi H.S."/>
            <person name="Lee M.S."/>
            <person name="Yu Y."/>
            <person name="Do Choi Y."/>
            <person name="Park B.S."/>
            <person name="van Deynze A."/>
            <person name="Ashrafi H."/>
            <person name="Hill T."/>
            <person name="Kim W.T."/>
            <person name="Pai H.S."/>
            <person name="Ahn H.K."/>
            <person name="Yeam I."/>
            <person name="Giovannoni J.J."/>
            <person name="Rose J.K."/>
            <person name="Sorensen I."/>
            <person name="Lee S.J."/>
            <person name="Kim R.W."/>
            <person name="Choi I.Y."/>
            <person name="Choi B.S."/>
            <person name="Lim J.S."/>
            <person name="Lee Y.H."/>
            <person name="Choi D."/>
        </authorList>
    </citation>
    <scope>NUCLEOTIDE SEQUENCE [LARGE SCALE GENOMIC DNA]</scope>
    <source>
        <strain evidence="3">cv. CM334</strain>
    </source>
</reference>
<sequence length="163" mass="19622">MRQRYVSTSRHELLAKLYNLRQIRKNFLAYYDEFQQLILKLEYHENMNHDITCFKVGLNREISLCMTIHKFETIEEIFQAALEIERDSKRGKLTNQRDTHLPTLRGWGHKASEFPNRRNVILRERKLYYLRKEEVLEYENDKKAQEGEGSEEGEQEGEDNKDP</sequence>
<feature type="region of interest" description="Disordered" evidence="1">
    <location>
        <begin position="139"/>
        <end position="163"/>
    </location>
</feature>
<gene>
    <name evidence="2" type="ORF">T459_27592</name>
</gene>
<proteinExistence type="predicted"/>
<name>A0A2G2YEE3_CAPAN</name>
<dbReference type="EMBL" id="AYRZ02000011">
    <property type="protein sequence ID" value="PHT68105.1"/>
    <property type="molecule type" value="Genomic_DNA"/>
</dbReference>
<reference evidence="2 3" key="2">
    <citation type="journal article" date="2017" name="Genome Biol.">
        <title>New reference genome sequences of hot pepper reveal the massive evolution of plant disease-resistance genes by retroduplication.</title>
        <authorList>
            <person name="Kim S."/>
            <person name="Park J."/>
            <person name="Yeom S.I."/>
            <person name="Kim Y.M."/>
            <person name="Seo E."/>
            <person name="Kim K.T."/>
            <person name="Kim M.S."/>
            <person name="Lee J.M."/>
            <person name="Cheong K."/>
            <person name="Shin H.S."/>
            <person name="Kim S.B."/>
            <person name="Han K."/>
            <person name="Lee J."/>
            <person name="Park M."/>
            <person name="Lee H.A."/>
            <person name="Lee H.Y."/>
            <person name="Lee Y."/>
            <person name="Oh S."/>
            <person name="Lee J.H."/>
            <person name="Choi E."/>
            <person name="Choi E."/>
            <person name="Lee S.E."/>
            <person name="Jeon J."/>
            <person name="Kim H."/>
            <person name="Choi G."/>
            <person name="Song H."/>
            <person name="Lee J."/>
            <person name="Lee S.C."/>
            <person name="Kwon J.K."/>
            <person name="Lee H.Y."/>
            <person name="Koo N."/>
            <person name="Hong Y."/>
            <person name="Kim R.W."/>
            <person name="Kang W.H."/>
            <person name="Huh J.H."/>
            <person name="Kang B.C."/>
            <person name="Yang T.J."/>
            <person name="Lee Y.H."/>
            <person name="Bennetzen J.L."/>
            <person name="Choi D."/>
        </authorList>
    </citation>
    <scope>NUCLEOTIDE SEQUENCE [LARGE SCALE GENOMIC DNA]</scope>
    <source>
        <strain evidence="3">cv. CM334</strain>
    </source>
</reference>
<comment type="caution">
    <text evidence="2">The sequence shown here is derived from an EMBL/GenBank/DDBJ whole genome shotgun (WGS) entry which is preliminary data.</text>
</comment>
<organism evidence="2 3">
    <name type="scientific">Capsicum annuum</name>
    <name type="common">Capsicum pepper</name>
    <dbReference type="NCBI Taxonomy" id="4072"/>
    <lineage>
        <taxon>Eukaryota</taxon>
        <taxon>Viridiplantae</taxon>
        <taxon>Streptophyta</taxon>
        <taxon>Embryophyta</taxon>
        <taxon>Tracheophyta</taxon>
        <taxon>Spermatophyta</taxon>
        <taxon>Magnoliopsida</taxon>
        <taxon>eudicotyledons</taxon>
        <taxon>Gunneridae</taxon>
        <taxon>Pentapetalae</taxon>
        <taxon>asterids</taxon>
        <taxon>lamiids</taxon>
        <taxon>Solanales</taxon>
        <taxon>Solanaceae</taxon>
        <taxon>Solanoideae</taxon>
        <taxon>Capsiceae</taxon>
        <taxon>Capsicum</taxon>
    </lineage>
</organism>
<evidence type="ECO:0000313" key="2">
    <source>
        <dbReference type="EMBL" id="PHT68105.1"/>
    </source>
</evidence>
<dbReference type="AlphaFoldDB" id="A0A2G2YEE3"/>
<evidence type="ECO:0000313" key="3">
    <source>
        <dbReference type="Proteomes" id="UP000222542"/>
    </source>
</evidence>
<accession>A0A2G2YEE3</accession>
<evidence type="ECO:0000256" key="1">
    <source>
        <dbReference type="SAM" id="MobiDB-lite"/>
    </source>
</evidence>
<evidence type="ECO:0008006" key="4">
    <source>
        <dbReference type="Google" id="ProtNLM"/>
    </source>
</evidence>
<dbReference type="Proteomes" id="UP000222542">
    <property type="component" value="Unassembled WGS sequence"/>
</dbReference>
<dbReference type="Gramene" id="PHT68105">
    <property type="protein sequence ID" value="PHT68105"/>
    <property type="gene ID" value="T459_27592"/>
</dbReference>
<keyword evidence="3" id="KW-1185">Reference proteome</keyword>
<protein>
    <recommendedName>
        <fullName evidence="4">Retrotransposon gag domain-containing protein</fullName>
    </recommendedName>
</protein>